<dbReference type="InterPro" id="IPR021090">
    <property type="entry name" value="SPIDER"/>
</dbReference>
<dbReference type="Pfam" id="PF00536">
    <property type="entry name" value="SAM_1"/>
    <property type="match status" value="1"/>
</dbReference>
<feature type="compositionally biased region" description="Polar residues" evidence="4">
    <location>
        <begin position="219"/>
        <end position="245"/>
    </location>
</feature>
<dbReference type="SMART" id="SM00326">
    <property type="entry name" value="SH3"/>
    <property type="match status" value="1"/>
</dbReference>
<dbReference type="CDD" id="cd09492">
    <property type="entry name" value="SAM_SASH1_repeat2"/>
    <property type="match status" value="1"/>
</dbReference>
<dbReference type="FunFam" id="1.10.150.50:FF:000024">
    <property type="entry name" value="Putative sam and sh3 domain-containing protein 1"/>
    <property type="match status" value="1"/>
</dbReference>
<dbReference type="InterPro" id="IPR058666">
    <property type="entry name" value="SASH1/NUB1_homeodomain"/>
</dbReference>
<feature type="region of interest" description="Disordered" evidence="4">
    <location>
        <begin position="362"/>
        <end position="383"/>
    </location>
</feature>
<evidence type="ECO:0000313" key="8">
    <source>
        <dbReference type="RefSeq" id="XP_018528151.1"/>
    </source>
</evidence>
<feature type="compositionally biased region" description="Basic and acidic residues" evidence="4">
    <location>
        <begin position="1046"/>
        <end position="1073"/>
    </location>
</feature>
<evidence type="ECO:0000313" key="7">
    <source>
        <dbReference type="Proteomes" id="UP000694890"/>
    </source>
</evidence>
<evidence type="ECO:0000256" key="4">
    <source>
        <dbReference type="SAM" id="MobiDB-lite"/>
    </source>
</evidence>
<dbReference type="InterPro" id="IPR001660">
    <property type="entry name" value="SAM"/>
</dbReference>
<dbReference type="SUPFAM" id="SSF50044">
    <property type="entry name" value="SH3-domain"/>
    <property type="match status" value="1"/>
</dbReference>
<organism evidence="7 8">
    <name type="scientific">Lates calcarifer</name>
    <name type="common">Barramundi</name>
    <name type="synonym">Holocentrus calcarifer</name>
    <dbReference type="NCBI Taxonomy" id="8187"/>
    <lineage>
        <taxon>Eukaryota</taxon>
        <taxon>Metazoa</taxon>
        <taxon>Chordata</taxon>
        <taxon>Craniata</taxon>
        <taxon>Vertebrata</taxon>
        <taxon>Euteleostomi</taxon>
        <taxon>Actinopterygii</taxon>
        <taxon>Neopterygii</taxon>
        <taxon>Teleostei</taxon>
        <taxon>Neoteleostei</taxon>
        <taxon>Acanthomorphata</taxon>
        <taxon>Carangaria</taxon>
        <taxon>Carangaria incertae sedis</taxon>
        <taxon>Centropomidae</taxon>
        <taxon>Lates</taxon>
    </lineage>
</organism>
<dbReference type="InterPro" id="IPR013761">
    <property type="entry name" value="SAM/pointed_sf"/>
</dbReference>
<evidence type="ECO:0000256" key="2">
    <source>
        <dbReference type="ARBA" id="ARBA00022553"/>
    </source>
</evidence>
<sequence>MQITLQNNTCECVPIDPRFKSNSTSHVVWDSGGFGCTRSVGFQCKKESNENMDGSLGNIDDLAQEYSEYYNTCFSDVSDRMEELRKRRVSQELDMEKQDPSSTSLQLRNEIQESLGFSSEVSTPETDRKMPLHKSSSEDGSGGKWDNKKKNKSFWQNFRKSQHKPVMRQTSKGEDIGYVASEITMSDEERIQLMMMVKEKMITVEEALARLKEYERSRQSSSTDTAEWTEGSAPNLNQSSNCNSREQSDDEQSEDSVKFKRLHKLVNSTRRVRKKLIKVEEGKKHGSEDFLNLEAPPTCEDNTALYTGVLKKPPLPQEASLPSLTQDQLSLDGDTDSLTTSPSSSSLDTWSGHKLVKTFSKSSSTHGLIRPPRRTPVGSGGLGGSISGVGGSGSSFSELDGCGLDDEGKLSRSTTDGEMRKALSSISHGVSSNEALYAFYGLTKPRPKPHAQSRLLISLDDGPQGSPKHQPANRHHSSWTHRKPDPNYAYSTKHLLYQRSRNAKTPVSPLSVTPSSPARCDVAKSKGFGSGGGGWVFPSRRLRGRTAVSELNITYVVERSLYGHLNWAQLVRPVTLSRAERRCLLEEDREADRKWAASVDRCTKRVLLRIQQKSRTCSFGGFDLSNRSLHVVNTGSEANNKEQEAIYREVVKSPTTSRISLGKKVKSVKETMRKRMSKKYSSSLSEQSSPDGAPGSPQSPQPDTDSLEKPKLKAGGSVESLRSSLSGQSSMSGQTVSTTDSSASNRESVKSEDGDDEEPPYRGPFCGRARVHTDFTPSPYDTDSLKLKRGDVIDIISKPPMGTWMGLLNNKVGTFKFIYVDVLSEEEEKPKRPVRRRRKGRPPKPTSVEELLERINLKEHMPTFLFNGYEDLDTFKLLEEEDLDELNIRDPQHRAVLLTAVELLQEYDSSSDPERSGLSGSQEKLLSEGRGLVGDSPRDSGCYESNENLENGKSRKTSRSSRSSAGLQSPDYPTLPMTLSTEALQQNSKNQRTKFPKSFFIKPSLKGFNLLGLRKAQRQSPIPASRSCEDLDGPPQPTGPWKRSHSLGDLHWEQSYEQKKDVGVEFKPPKEGSKSGSSSPTKACREQGSPAHNGTPTVSPKGRAERPPIPSLLPLRPPCPTTQSPTHPELLSSPTPSPPESSGEKVIRTHPKKPPVPPPVPAKKSKERLANGLRHPPLSLPSSPSPTPSPTHSLTRSHPSSPIIRSSSSSNSSSSPVAPALPAKTPSTPASPCATSSASSMGEEPGTPPTVQPPWLSDLGGKVAVARKVSHNKMSPDLFTLLEQRLEAEGIDLTEEPYSDKHGRCGIPQPLVQRYSEDLEQPVKDVASTMDQLRVKELRKQHRMAIPSGGLTEMCRKPLPSGNISTVSDWLISIGLPMYAAPLASAGIDTLSRVASLTESSAWEAGVRDQRHARRLVSEARLVREHREVQS</sequence>
<feature type="compositionally biased region" description="Low complexity" evidence="4">
    <location>
        <begin position="679"/>
        <end position="689"/>
    </location>
</feature>
<feature type="domain" description="SAM" evidence="6">
    <location>
        <begin position="843"/>
        <end position="907"/>
    </location>
</feature>
<name>A0AAJ7LNK9_LATCA</name>
<dbReference type="GeneID" id="108880914"/>
<protein>
    <submittedName>
        <fullName evidence="8">SAM and SH3 domain-containing protein 1a isoform X2</fullName>
    </submittedName>
</protein>
<feature type="compositionally biased region" description="Low complexity" evidence="4">
    <location>
        <begin position="1124"/>
        <end position="1134"/>
    </location>
</feature>
<dbReference type="SUPFAM" id="SSF47769">
    <property type="entry name" value="SAM/Pointed domain"/>
    <property type="match status" value="2"/>
</dbReference>
<gene>
    <name evidence="8" type="primary">sash1a</name>
</gene>
<feature type="compositionally biased region" description="Basic residues" evidence="4">
    <location>
        <begin position="471"/>
        <end position="481"/>
    </location>
</feature>
<feature type="compositionally biased region" description="Polar residues" evidence="4">
    <location>
        <begin position="734"/>
        <end position="746"/>
    </location>
</feature>
<dbReference type="InterPro" id="IPR001452">
    <property type="entry name" value="SH3_domain"/>
</dbReference>
<dbReference type="CDD" id="cd11967">
    <property type="entry name" value="SH3_SASH1"/>
    <property type="match status" value="1"/>
</dbReference>
<dbReference type="Gene3D" id="2.30.30.40">
    <property type="entry name" value="SH3 Domains"/>
    <property type="match status" value="1"/>
</dbReference>
<dbReference type="PANTHER" id="PTHR12301:SF3">
    <property type="entry name" value="SAM AND SH3 DOMAIN-CONTAINING PROTEIN 1"/>
    <property type="match status" value="1"/>
</dbReference>
<dbReference type="CTD" id="557132"/>
<feature type="region of interest" description="Disordered" evidence="4">
    <location>
        <begin position="828"/>
        <end position="848"/>
    </location>
</feature>
<feature type="compositionally biased region" description="Low complexity" evidence="4">
    <location>
        <begin position="1190"/>
        <end position="1240"/>
    </location>
</feature>
<feature type="region of interest" description="Disordered" evidence="4">
    <location>
        <begin position="1016"/>
        <end position="1256"/>
    </location>
</feature>
<feature type="domain" description="SH3" evidence="5">
    <location>
        <begin position="764"/>
        <end position="825"/>
    </location>
</feature>
<dbReference type="SMART" id="SM00454">
    <property type="entry name" value="SAM"/>
    <property type="match status" value="2"/>
</dbReference>
<dbReference type="InterPro" id="IPR035720">
    <property type="entry name" value="SASH1_SH3"/>
</dbReference>
<dbReference type="PANTHER" id="PTHR12301">
    <property type="entry name" value="SAM-DOMAIN, SH3 AND NUCLEAR LOCALIZATION SIGNALS PROTEIN RELATED"/>
    <property type="match status" value="1"/>
</dbReference>
<evidence type="ECO:0000256" key="3">
    <source>
        <dbReference type="PROSITE-ProRule" id="PRU00192"/>
    </source>
</evidence>
<feature type="region of interest" description="Disordered" evidence="4">
    <location>
        <begin position="214"/>
        <end position="260"/>
    </location>
</feature>
<feature type="compositionally biased region" description="Pro residues" evidence="4">
    <location>
        <begin position="1107"/>
        <end position="1120"/>
    </location>
</feature>
<dbReference type="InterPro" id="IPR037630">
    <property type="entry name" value="SASH1_SAM_repeat2"/>
</dbReference>
<feature type="region of interest" description="Disordered" evidence="4">
    <location>
        <begin position="908"/>
        <end position="976"/>
    </location>
</feature>
<evidence type="ECO:0000256" key="1">
    <source>
        <dbReference type="ARBA" id="ARBA00022443"/>
    </source>
</evidence>
<feature type="region of interest" description="Disordered" evidence="4">
    <location>
        <begin position="458"/>
        <end position="487"/>
    </location>
</feature>
<feature type="domain" description="SAM" evidence="6">
    <location>
        <begin position="1362"/>
        <end position="1426"/>
    </location>
</feature>
<feature type="region of interest" description="Disordered" evidence="4">
    <location>
        <begin position="658"/>
        <end position="782"/>
    </location>
</feature>
<accession>A0AAJ7LNK9</accession>
<dbReference type="Pfam" id="PF07653">
    <property type="entry name" value="SH3_2"/>
    <property type="match status" value="1"/>
</dbReference>
<dbReference type="PROSITE" id="PS50105">
    <property type="entry name" value="SAM_DOMAIN"/>
    <property type="match status" value="2"/>
</dbReference>
<dbReference type="Pfam" id="PF12485">
    <property type="entry name" value="SPIDER"/>
    <property type="match status" value="1"/>
</dbReference>
<dbReference type="Gene3D" id="1.10.150.50">
    <property type="entry name" value="Transcription Factor, Ets-1"/>
    <property type="match status" value="2"/>
</dbReference>
<dbReference type="InterPro" id="IPR051725">
    <property type="entry name" value="SAM-SH3_domain_protein"/>
</dbReference>
<dbReference type="Pfam" id="PF07647">
    <property type="entry name" value="SAM_2"/>
    <property type="match status" value="1"/>
</dbReference>
<keyword evidence="2" id="KW-0597">Phosphoprotein</keyword>
<proteinExistence type="predicted"/>
<keyword evidence="1 3" id="KW-0728">SH3 domain</keyword>
<evidence type="ECO:0000259" key="6">
    <source>
        <dbReference type="PROSITE" id="PS50105"/>
    </source>
</evidence>
<dbReference type="Proteomes" id="UP000694890">
    <property type="component" value="Linkage group LG7_1"/>
</dbReference>
<dbReference type="FunFam" id="2.30.30.40:FF:000021">
    <property type="entry name" value="Putative sam and sh3 domain-containing protein 1"/>
    <property type="match status" value="1"/>
</dbReference>
<feature type="compositionally biased region" description="Basic residues" evidence="4">
    <location>
        <begin position="832"/>
        <end position="842"/>
    </location>
</feature>
<feature type="compositionally biased region" description="Low complexity" evidence="4">
    <location>
        <begin position="715"/>
        <end position="733"/>
    </location>
</feature>
<evidence type="ECO:0000259" key="5">
    <source>
        <dbReference type="PROSITE" id="PS50002"/>
    </source>
</evidence>
<feature type="region of interest" description="Disordered" evidence="4">
    <location>
        <begin position="327"/>
        <end position="347"/>
    </location>
</feature>
<feature type="compositionally biased region" description="Polar residues" evidence="4">
    <location>
        <begin position="115"/>
        <end position="124"/>
    </location>
</feature>
<dbReference type="PROSITE" id="PS50002">
    <property type="entry name" value="SH3"/>
    <property type="match status" value="1"/>
</dbReference>
<reference evidence="8" key="1">
    <citation type="submission" date="2025-08" db="UniProtKB">
        <authorList>
            <consortium name="RefSeq"/>
        </authorList>
    </citation>
    <scope>IDENTIFICATION</scope>
    <source>
        <tissue evidence="8">Brain</tissue>
    </source>
</reference>
<dbReference type="InterPro" id="IPR036028">
    <property type="entry name" value="SH3-like_dom_sf"/>
</dbReference>
<dbReference type="Pfam" id="PF26285">
    <property type="entry name" value="SASH1_Homeodomain"/>
    <property type="match status" value="1"/>
</dbReference>
<dbReference type="RefSeq" id="XP_018528151.1">
    <property type="nucleotide sequence ID" value="XM_018672635.2"/>
</dbReference>
<feature type="region of interest" description="Disordered" evidence="4">
    <location>
        <begin position="115"/>
        <end position="149"/>
    </location>
</feature>